<protein>
    <recommendedName>
        <fullName evidence="4">Bifunctional DNA primase/polymerase-like protein</fullName>
    </recommendedName>
</protein>
<sequence length="218" mass="23516">MVRRTNGLLMAARAFVERGIAIMPASPVVPDPAGTSWRTTWMCSCGDRYCETPGAHRLTTEPLTQLSQVSAAYDVASPPNLLIASGPQVAIWRVPLAAGSYAMRRLEQQRLTIWPPVMRLPDHGWIFCTAPTKRPTGLADAELVREDASVLAPPSRGPNGGRLRWLWSPRFPAVPLPEAEPVLAALAVGSMDVLRVAGAPDEPADAPSRTTDPAHTSR</sequence>
<reference evidence="2 3" key="1">
    <citation type="submission" date="2021-03" db="EMBL/GenBank/DDBJ databases">
        <title>Sequencing the genomes of 1000 actinobacteria strains.</title>
        <authorList>
            <person name="Klenk H.-P."/>
        </authorList>
    </citation>
    <scope>NUCLEOTIDE SEQUENCE [LARGE SCALE GENOMIC DNA]</scope>
    <source>
        <strain evidence="2 3">DSM 18824</strain>
    </source>
</reference>
<feature type="compositionally biased region" description="Polar residues" evidence="1">
    <location>
        <begin position="208"/>
        <end position="218"/>
    </location>
</feature>
<proteinExistence type="predicted"/>
<evidence type="ECO:0008006" key="4">
    <source>
        <dbReference type="Google" id="ProtNLM"/>
    </source>
</evidence>
<comment type="caution">
    <text evidence="2">The sequence shown here is derived from an EMBL/GenBank/DDBJ whole genome shotgun (WGS) entry which is preliminary data.</text>
</comment>
<evidence type="ECO:0000313" key="3">
    <source>
        <dbReference type="Proteomes" id="UP000755585"/>
    </source>
</evidence>
<dbReference type="EMBL" id="JAGINT010000002">
    <property type="protein sequence ID" value="MBP2354610.1"/>
    <property type="molecule type" value="Genomic_DNA"/>
</dbReference>
<evidence type="ECO:0000313" key="2">
    <source>
        <dbReference type="EMBL" id="MBP2354610.1"/>
    </source>
</evidence>
<gene>
    <name evidence="2" type="ORF">JOF29_005720</name>
</gene>
<accession>A0ABS4USI9</accession>
<organism evidence="2 3">
    <name type="scientific">Kribbella aluminosa</name>
    <dbReference type="NCBI Taxonomy" id="416017"/>
    <lineage>
        <taxon>Bacteria</taxon>
        <taxon>Bacillati</taxon>
        <taxon>Actinomycetota</taxon>
        <taxon>Actinomycetes</taxon>
        <taxon>Propionibacteriales</taxon>
        <taxon>Kribbellaceae</taxon>
        <taxon>Kribbella</taxon>
    </lineage>
</organism>
<evidence type="ECO:0000256" key="1">
    <source>
        <dbReference type="SAM" id="MobiDB-lite"/>
    </source>
</evidence>
<dbReference type="Proteomes" id="UP000755585">
    <property type="component" value="Unassembled WGS sequence"/>
</dbReference>
<feature type="region of interest" description="Disordered" evidence="1">
    <location>
        <begin position="198"/>
        <end position="218"/>
    </location>
</feature>
<name>A0ABS4USI9_9ACTN</name>
<keyword evidence="3" id="KW-1185">Reference proteome</keyword>